<feature type="transmembrane region" description="Helical" evidence="1">
    <location>
        <begin position="12"/>
        <end position="31"/>
    </location>
</feature>
<comment type="caution">
    <text evidence="2">The sequence shown here is derived from an EMBL/GenBank/DDBJ whole genome shotgun (WGS) entry which is preliminary data.</text>
</comment>
<dbReference type="AlphaFoldDB" id="A0A645D9F7"/>
<feature type="transmembrane region" description="Helical" evidence="1">
    <location>
        <begin position="43"/>
        <end position="62"/>
    </location>
</feature>
<evidence type="ECO:0000256" key="1">
    <source>
        <dbReference type="SAM" id="Phobius"/>
    </source>
</evidence>
<sequence length="73" mass="8074">MTNLAMPHLTQAVVWVLEILSLVALLAKILLPGLTQILLMRPILILVTLLKFLNSFLVVVFAKENGGRTIHSI</sequence>
<accession>A0A645D9F7</accession>
<gene>
    <name evidence="2" type="ORF">SDC9_132891</name>
</gene>
<organism evidence="2">
    <name type="scientific">bioreactor metagenome</name>
    <dbReference type="NCBI Taxonomy" id="1076179"/>
    <lineage>
        <taxon>unclassified sequences</taxon>
        <taxon>metagenomes</taxon>
        <taxon>ecological metagenomes</taxon>
    </lineage>
</organism>
<keyword evidence="1" id="KW-0812">Transmembrane</keyword>
<protein>
    <submittedName>
        <fullName evidence="2">Uncharacterized protein</fullName>
    </submittedName>
</protein>
<reference evidence="2" key="1">
    <citation type="submission" date="2019-08" db="EMBL/GenBank/DDBJ databases">
        <authorList>
            <person name="Kucharzyk K."/>
            <person name="Murdoch R.W."/>
            <person name="Higgins S."/>
            <person name="Loffler F."/>
        </authorList>
    </citation>
    <scope>NUCLEOTIDE SEQUENCE</scope>
</reference>
<name>A0A645D9F7_9ZZZZ</name>
<keyword evidence="1" id="KW-1133">Transmembrane helix</keyword>
<evidence type="ECO:0000313" key="2">
    <source>
        <dbReference type="EMBL" id="MPM85809.1"/>
    </source>
</evidence>
<keyword evidence="1" id="KW-0472">Membrane</keyword>
<proteinExistence type="predicted"/>
<dbReference type="EMBL" id="VSSQ01034012">
    <property type="protein sequence ID" value="MPM85809.1"/>
    <property type="molecule type" value="Genomic_DNA"/>
</dbReference>